<dbReference type="EMBL" id="MU269366">
    <property type="protein sequence ID" value="KAH7902949.1"/>
    <property type="molecule type" value="Genomic_DNA"/>
</dbReference>
<comment type="caution">
    <text evidence="1">The sequence shown here is derived from an EMBL/GenBank/DDBJ whole genome shotgun (WGS) entry which is preliminary data.</text>
</comment>
<keyword evidence="2" id="KW-1185">Reference proteome</keyword>
<protein>
    <submittedName>
        <fullName evidence="1">Uncharacterized protein</fullName>
    </submittedName>
</protein>
<accession>A0ACB7ZP54</accession>
<evidence type="ECO:0000313" key="1">
    <source>
        <dbReference type="EMBL" id="KAH7902949.1"/>
    </source>
</evidence>
<reference evidence="1" key="1">
    <citation type="journal article" date="2021" name="New Phytol.">
        <title>Evolutionary innovations through gain and loss of genes in the ectomycorrhizal Boletales.</title>
        <authorList>
            <person name="Wu G."/>
            <person name="Miyauchi S."/>
            <person name="Morin E."/>
            <person name="Kuo A."/>
            <person name="Drula E."/>
            <person name="Varga T."/>
            <person name="Kohler A."/>
            <person name="Feng B."/>
            <person name="Cao Y."/>
            <person name="Lipzen A."/>
            <person name="Daum C."/>
            <person name="Hundley H."/>
            <person name="Pangilinan J."/>
            <person name="Johnson J."/>
            <person name="Barry K."/>
            <person name="LaButti K."/>
            <person name="Ng V."/>
            <person name="Ahrendt S."/>
            <person name="Min B."/>
            <person name="Choi I.G."/>
            <person name="Park H."/>
            <person name="Plett J.M."/>
            <person name="Magnuson J."/>
            <person name="Spatafora J.W."/>
            <person name="Nagy L.G."/>
            <person name="Henrissat B."/>
            <person name="Grigoriev I.V."/>
            <person name="Yang Z.L."/>
            <person name="Xu J."/>
            <person name="Martin F.M."/>
        </authorList>
    </citation>
    <scope>NUCLEOTIDE SEQUENCE</scope>
    <source>
        <strain evidence="1">ATCC 28755</strain>
    </source>
</reference>
<gene>
    <name evidence="1" type="ORF">BJ138DRAFT_1120908</name>
</gene>
<organism evidence="1 2">
    <name type="scientific">Hygrophoropsis aurantiaca</name>
    <dbReference type="NCBI Taxonomy" id="72124"/>
    <lineage>
        <taxon>Eukaryota</taxon>
        <taxon>Fungi</taxon>
        <taxon>Dikarya</taxon>
        <taxon>Basidiomycota</taxon>
        <taxon>Agaricomycotina</taxon>
        <taxon>Agaricomycetes</taxon>
        <taxon>Agaricomycetidae</taxon>
        <taxon>Boletales</taxon>
        <taxon>Coniophorineae</taxon>
        <taxon>Hygrophoropsidaceae</taxon>
        <taxon>Hygrophoropsis</taxon>
    </lineage>
</organism>
<name>A0ACB7ZP54_9AGAM</name>
<dbReference type="Proteomes" id="UP000790377">
    <property type="component" value="Unassembled WGS sequence"/>
</dbReference>
<evidence type="ECO:0000313" key="2">
    <source>
        <dbReference type="Proteomes" id="UP000790377"/>
    </source>
</evidence>
<proteinExistence type="predicted"/>
<sequence>MGNTSSSICPKYVRKEQDQASFLEHSLPPNYVSSANLLPLKRKLDDPDEPLQRKRCAGAAGVLQTKSLQSLARGVKRKPDFGSEGERPAKRSASQQNCNDSYSLVPRSTYMWTLPTEMLFEIALYLSGKDLRSFAQVCRLLGDIAGPMVMKEHGLVIPESGKFIRIQKKAYDALMVWRRLSTFDPRASWWCSFGRNCDQEMERFRYFCTTINITLSSHTVHLFFVANADPTSLRRVMKSITNMGSTSIQFFGPSSSKPSLLRITNVNPQPLSNSCLQSFRACNPIFFTAALTNFTVGVLNSAEIYDLSLDHTGLKASQWARLLPRATLPRLERLSIDDSCPPLTLSKFLQRHPLIESLYVRVDSSNQPTKSPRIQNIRGPIKLANLVIVSGPSDYVMGILEHLETRPRLISLSLIPTFTRPFIVDITQCAMACETISTLAVTIPDNPRVACFDLIGNEPTISHVKSLVVSNEENGTISDDASSGDNKFVRVPSIFYNAPD</sequence>